<dbReference type="STRING" id="1004156.AYP45_11560"/>
<evidence type="ECO:0000313" key="3">
    <source>
        <dbReference type="Proteomes" id="UP000189681"/>
    </source>
</evidence>
<dbReference type="EMBL" id="AYTS01000107">
    <property type="protein sequence ID" value="OOP55917.1"/>
    <property type="molecule type" value="Genomic_DNA"/>
</dbReference>
<gene>
    <name evidence="2" type="ORF">AYP45_11560</name>
</gene>
<dbReference type="SUPFAM" id="SSF143100">
    <property type="entry name" value="TTHA1013/TTHA0281-like"/>
    <property type="match status" value="1"/>
</dbReference>
<dbReference type="Pfam" id="PF15919">
    <property type="entry name" value="HicB_lk_antitox"/>
    <property type="match status" value="1"/>
</dbReference>
<proteinExistence type="predicted"/>
<feature type="domain" description="HicB-like antitoxin of toxin-antitoxin system" evidence="1">
    <location>
        <begin position="8"/>
        <end position="65"/>
    </location>
</feature>
<evidence type="ECO:0000259" key="1">
    <source>
        <dbReference type="Pfam" id="PF15919"/>
    </source>
</evidence>
<dbReference type="PANTHER" id="PTHR34504">
    <property type="entry name" value="ANTITOXIN HICB"/>
    <property type="match status" value="1"/>
</dbReference>
<dbReference type="InterPro" id="IPR051404">
    <property type="entry name" value="TA_system_antitoxin"/>
</dbReference>
<organism evidence="2 3">
    <name type="scientific">Candidatus Brocadia carolinensis</name>
    <dbReference type="NCBI Taxonomy" id="1004156"/>
    <lineage>
        <taxon>Bacteria</taxon>
        <taxon>Pseudomonadati</taxon>
        <taxon>Planctomycetota</taxon>
        <taxon>Candidatus Brocadiia</taxon>
        <taxon>Candidatus Brocadiales</taxon>
        <taxon>Candidatus Brocadiaceae</taxon>
        <taxon>Candidatus Brocadia</taxon>
    </lineage>
</organism>
<sequence>MSESKYEMIIYWDKTDNVYVVDVPELPGCIAHGKSKQEALENAEKAVAVWLNTAKEDGIQIPEPKGRLMYA</sequence>
<dbReference type="Gene3D" id="3.30.160.250">
    <property type="match status" value="1"/>
</dbReference>
<comment type="caution">
    <text evidence="2">The sequence shown here is derived from an EMBL/GenBank/DDBJ whole genome shotgun (WGS) entry which is preliminary data.</text>
</comment>
<dbReference type="Proteomes" id="UP000189681">
    <property type="component" value="Unassembled WGS sequence"/>
</dbReference>
<name>A0A1V4AS31_9BACT</name>
<dbReference type="InterPro" id="IPR031807">
    <property type="entry name" value="HicB-like"/>
</dbReference>
<dbReference type="PANTHER" id="PTHR34504:SF2">
    <property type="entry name" value="UPF0150 PROTEIN SSL0259"/>
    <property type="match status" value="1"/>
</dbReference>
<dbReference type="InterPro" id="IPR035069">
    <property type="entry name" value="TTHA1013/TTHA0281-like"/>
</dbReference>
<reference evidence="2 3" key="1">
    <citation type="journal article" date="2017" name="Water Res.">
        <title>Discovery and metagenomic analysis of an anammox bacterial enrichment related to Candidatus "Brocadia caroliniensis" in a full-scale glycerol-fed nitritation-denitritation separate centrate treatment process.</title>
        <authorList>
            <person name="Park H."/>
            <person name="Brotto A.C."/>
            <person name="van Loosdrecht M.C."/>
            <person name="Chandran K."/>
        </authorList>
    </citation>
    <scope>NUCLEOTIDE SEQUENCE [LARGE SCALE GENOMIC DNA]</scope>
    <source>
        <strain evidence="2">26THWARD</strain>
    </source>
</reference>
<protein>
    <recommendedName>
        <fullName evidence="1">HicB-like antitoxin of toxin-antitoxin system domain-containing protein</fullName>
    </recommendedName>
</protein>
<dbReference type="AlphaFoldDB" id="A0A1V4AS31"/>
<evidence type="ECO:0000313" key="2">
    <source>
        <dbReference type="EMBL" id="OOP55917.1"/>
    </source>
</evidence>
<accession>A0A1V4AS31</accession>